<proteinExistence type="predicted"/>
<accession>A0A2L0F7B9</accession>
<dbReference type="PANTHER" id="PTHR11575">
    <property type="entry name" value="5'-NUCLEOTIDASE-RELATED"/>
    <property type="match status" value="1"/>
</dbReference>
<sequence length="569" mass="59165">MSSGGDLAGPPGRVCYSAGMKRSLLRGVRGGYAFFIPVLAIAAAAGVAACQGCKPPAPGAVSADAEVEAKTPTVRLYVLSTVAGALEPCGCTKDQLGGIDHLAALIEGQRDEAPGHLVVGAGPLLFAEPEVKPERSSQDAWKAEAMASAAREIGLAAWAPGENDWALGAEALGKYKEQAGAAPLAGNIEGAQGVVVREVSGVKVGLIGVSDPKGRAGTYPAGIKPGPAIDAMKAGVEEAKKQGAKVLVGLAALPRGEALRLADNVPELHVLVLGKPSERGDVNDGAKPPVLIGSTLVVETPNHLQAVAVVDLFVRGGEGGKLVFADAGGVAKAEELISLSARIRELEIRINSWEGDKTVAAKDVADRKADLEKLRAEKAKIEAEEAKVTGSFFRYSAVEVREKLGADKDVAGQLMAYYKRVNAHNKEAFADRVPAPPAKGEAGYIGIDACTNCHDEERKVFDATAHAHAYATLQEDFKEYNLDCVSCHVTGYGKPGGSTVTHNAALQNVQCEECHGPGSLHAKDPEKKGLITLAPPPESCVSQCHHPPHVEGFDPVAKMQLVLGPGHGK</sequence>
<dbReference type="Gene3D" id="1.10.1130.10">
    <property type="entry name" value="Flavocytochrome C3, Chain A"/>
    <property type="match status" value="1"/>
</dbReference>
<evidence type="ECO:0000313" key="4">
    <source>
        <dbReference type="Proteomes" id="UP000238348"/>
    </source>
</evidence>
<dbReference type="AlphaFoldDB" id="A0A2L0F7B9"/>
<dbReference type="GO" id="GO:0016787">
    <property type="term" value="F:hydrolase activity"/>
    <property type="evidence" value="ECO:0007669"/>
    <property type="project" value="InterPro"/>
</dbReference>
<organism evidence="3 4">
    <name type="scientific">Sorangium cellulosum</name>
    <name type="common">Polyangium cellulosum</name>
    <dbReference type="NCBI Taxonomy" id="56"/>
    <lineage>
        <taxon>Bacteria</taxon>
        <taxon>Pseudomonadati</taxon>
        <taxon>Myxococcota</taxon>
        <taxon>Polyangia</taxon>
        <taxon>Polyangiales</taxon>
        <taxon>Polyangiaceae</taxon>
        <taxon>Sorangium</taxon>
    </lineage>
</organism>
<dbReference type="InterPro" id="IPR023155">
    <property type="entry name" value="Cyt_c-552/4"/>
</dbReference>
<feature type="coiled-coil region" evidence="1">
    <location>
        <begin position="336"/>
        <end position="391"/>
    </location>
</feature>
<reference evidence="3 4" key="1">
    <citation type="submission" date="2015-09" db="EMBL/GenBank/DDBJ databases">
        <title>Sorangium comparison.</title>
        <authorList>
            <person name="Zaburannyi N."/>
            <person name="Bunk B."/>
            <person name="Overmann J."/>
            <person name="Mueller R."/>
        </authorList>
    </citation>
    <scope>NUCLEOTIDE SEQUENCE [LARGE SCALE GENOMIC DNA]</scope>
    <source>
        <strain evidence="3 4">So ce26</strain>
    </source>
</reference>
<dbReference type="InterPro" id="IPR006179">
    <property type="entry name" value="5_nucleotidase/apyrase"/>
</dbReference>
<dbReference type="Pfam" id="PF13435">
    <property type="entry name" value="Cytochrome_C554"/>
    <property type="match status" value="1"/>
</dbReference>
<dbReference type="PANTHER" id="PTHR11575:SF24">
    <property type="entry name" value="5'-NUCLEOTIDASE"/>
    <property type="match status" value="1"/>
</dbReference>
<dbReference type="InterPro" id="IPR036280">
    <property type="entry name" value="Multihaem_cyt_sf"/>
</dbReference>
<dbReference type="Gene3D" id="3.60.21.10">
    <property type="match status" value="1"/>
</dbReference>
<dbReference type="SUPFAM" id="SSF48695">
    <property type="entry name" value="Multiheme cytochromes"/>
    <property type="match status" value="1"/>
</dbReference>
<dbReference type="EMBL" id="CP012673">
    <property type="protein sequence ID" value="AUX47465.1"/>
    <property type="molecule type" value="Genomic_DNA"/>
</dbReference>
<dbReference type="GO" id="GO:0009166">
    <property type="term" value="P:nucleotide catabolic process"/>
    <property type="evidence" value="ECO:0007669"/>
    <property type="project" value="InterPro"/>
</dbReference>
<dbReference type="GO" id="GO:0030288">
    <property type="term" value="C:outer membrane-bounded periplasmic space"/>
    <property type="evidence" value="ECO:0007669"/>
    <property type="project" value="TreeGrafter"/>
</dbReference>
<evidence type="ECO:0000259" key="2">
    <source>
        <dbReference type="Pfam" id="PF13435"/>
    </source>
</evidence>
<evidence type="ECO:0000313" key="3">
    <source>
        <dbReference type="EMBL" id="AUX47465.1"/>
    </source>
</evidence>
<name>A0A2L0F7B9_SORCE</name>
<feature type="domain" description="Cytochrome c-552/4" evidence="2">
    <location>
        <begin position="449"/>
        <end position="516"/>
    </location>
</feature>
<evidence type="ECO:0000256" key="1">
    <source>
        <dbReference type="SAM" id="Coils"/>
    </source>
</evidence>
<dbReference type="InterPro" id="IPR029052">
    <property type="entry name" value="Metallo-depent_PP-like"/>
</dbReference>
<protein>
    <recommendedName>
        <fullName evidence="2">Cytochrome c-552/4 domain-containing protein</fullName>
    </recommendedName>
</protein>
<gene>
    <name evidence="3" type="ORF">SOCE26_089860</name>
</gene>
<dbReference type="SUPFAM" id="SSF56300">
    <property type="entry name" value="Metallo-dependent phosphatases"/>
    <property type="match status" value="1"/>
</dbReference>
<keyword evidence="1" id="KW-0175">Coiled coil</keyword>
<dbReference type="Proteomes" id="UP000238348">
    <property type="component" value="Chromosome"/>
</dbReference>